<comment type="caution">
    <text evidence="1">The sequence shown here is derived from an EMBL/GenBank/DDBJ whole genome shotgun (WGS) entry which is preliminary data.</text>
</comment>
<organism evidence="1 2">
    <name type="scientific">Dermacentor silvarum</name>
    <name type="common">Tick</name>
    <dbReference type="NCBI Taxonomy" id="543639"/>
    <lineage>
        <taxon>Eukaryota</taxon>
        <taxon>Metazoa</taxon>
        <taxon>Ecdysozoa</taxon>
        <taxon>Arthropoda</taxon>
        <taxon>Chelicerata</taxon>
        <taxon>Arachnida</taxon>
        <taxon>Acari</taxon>
        <taxon>Parasitiformes</taxon>
        <taxon>Ixodida</taxon>
        <taxon>Ixodoidea</taxon>
        <taxon>Ixodidae</taxon>
        <taxon>Rhipicephalinae</taxon>
        <taxon>Dermacentor</taxon>
    </lineage>
</organism>
<accession>A0ACB8DFY0</accession>
<reference evidence="1" key="1">
    <citation type="submission" date="2020-05" db="EMBL/GenBank/DDBJ databases">
        <title>Large-scale comparative analyses of tick genomes elucidate their genetic diversity and vector capacities.</title>
        <authorList>
            <person name="Jia N."/>
            <person name="Wang J."/>
            <person name="Shi W."/>
            <person name="Du L."/>
            <person name="Sun Y."/>
            <person name="Zhan W."/>
            <person name="Jiang J."/>
            <person name="Wang Q."/>
            <person name="Zhang B."/>
            <person name="Ji P."/>
            <person name="Sakyi L.B."/>
            <person name="Cui X."/>
            <person name="Yuan T."/>
            <person name="Jiang B."/>
            <person name="Yang W."/>
            <person name="Lam T.T.-Y."/>
            <person name="Chang Q."/>
            <person name="Ding S."/>
            <person name="Wang X."/>
            <person name="Zhu J."/>
            <person name="Ruan X."/>
            <person name="Zhao L."/>
            <person name="Wei J."/>
            <person name="Que T."/>
            <person name="Du C."/>
            <person name="Cheng J."/>
            <person name="Dai P."/>
            <person name="Han X."/>
            <person name="Huang E."/>
            <person name="Gao Y."/>
            <person name="Liu J."/>
            <person name="Shao H."/>
            <person name="Ye R."/>
            <person name="Li L."/>
            <person name="Wei W."/>
            <person name="Wang X."/>
            <person name="Wang C."/>
            <person name="Yang T."/>
            <person name="Huo Q."/>
            <person name="Li W."/>
            <person name="Guo W."/>
            <person name="Chen H."/>
            <person name="Zhou L."/>
            <person name="Ni X."/>
            <person name="Tian J."/>
            <person name="Zhou Y."/>
            <person name="Sheng Y."/>
            <person name="Liu T."/>
            <person name="Pan Y."/>
            <person name="Xia L."/>
            <person name="Li J."/>
            <person name="Zhao F."/>
            <person name="Cao W."/>
        </authorList>
    </citation>
    <scope>NUCLEOTIDE SEQUENCE</scope>
    <source>
        <strain evidence="1">Dsil-2018</strain>
    </source>
</reference>
<evidence type="ECO:0000313" key="2">
    <source>
        <dbReference type="Proteomes" id="UP000821865"/>
    </source>
</evidence>
<sequence length="429" mass="48518">MQKLKQQSEELEENVLENRLKDLRPKQRLAIMQCFQGARRKSAKGMKYNPEWLLECMIMRMKSPRLYEHVRREGILLLPSRSCLKVYMRKYKSGFGFNSMVLAGIAEKTKSMDEFKRHGGLIIDEMKLSECLSVGIAGNVEGFVDLGAFTPDSEKHIPCDHGMVILFQPLTGSWRQILGVFASRGNVKAALLSRIVVEAVLLTEKAGLKVDFITSDGASWNRSMWRRFGISGSSTSIKSSVPHPVEEGRRLFFISDFPHLMKCVRNGFIKAPYKTPDGAVYMEHIKGAYDEDKCAVTLKVMPKITASHVNPNNFEKMKVNLAFHLFSAEVLRGLFFYKNEVSRRWGNPAPTQAFVHRMVKLIEAMTARIPSQGLKIDSPQETNIKEFLEYLNKWETSLEPSKIGFISGSTAEGLRGTLHATLGLLRYAS</sequence>
<dbReference type="EMBL" id="CM023471">
    <property type="protein sequence ID" value="KAH7966893.1"/>
    <property type="molecule type" value="Genomic_DNA"/>
</dbReference>
<proteinExistence type="predicted"/>
<protein>
    <submittedName>
        <fullName evidence="1">Uncharacterized protein</fullName>
    </submittedName>
</protein>
<gene>
    <name evidence="1" type="ORF">HPB49_020350</name>
</gene>
<dbReference type="Proteomes" id="UP000821865">
    <property type="component" value="Chromosome 2"/>
</dbReference>
<keyword evidence="2" id="KW-1185">Reference proteome</keyword>
<evidence type="ECO:0000313" key="1">
    <source>
        <dbReference type="EMBL" id="KAH7966893.1"/>
    </source>
</evidence>
<name>A0ACB8DFY0_DERSI</name>